<keyword evidence="4 9" id="KW-0812">Transmembrane</keyword>
<evidence type="ECO:0000313" key="13">
    <source>
        <dbReference type="Proteomes" id="UP000092730"/>
    </source>
</evidence>
<keyword evidence="3 8" id="KW-0813">Transport</keyword>
<comment type="subcellular location">
    <subcellularLocation>
        <location evidence="1">Membrane</location>
        <topology evidence="1">Multi-pass membrane protein</topology>
    </subcellularLocation>
</comment>
<dbReference type="SUPFAM" id="SSF103473">
    <property type="entry name" value="MFS general substrate transporter"/>
    <property type="match status" value="1"/>
</dbReference>
<feature type="transmembrane region" description="Helical" evidence="9">
    <location>
        <begin position="68"/>
        <end position="87"/>
    </location>
</feature>
<dbReference type="InterPro" id="IPR003663">
    <property type="entry name" value="Sugar/inositol_transpt"/>
</dbReference>
<dbReference type="PROSITE" id="PS50850">
    <property type="entry name" value="MFS"/>
    <property type="match status" value="1"/>
</dbReference>
<evidence type="ECO:0000256" key="3">
    <source>
        <dbReference type="ARBA" id="ARBA00022448"/>
    </source>
</evidence>
<dbReference type="PROSITE" id="PS00217">
    <property type="entry name" value="SUGAR_TRANSPORT_2"/>
    <property type="match status" value="1"/>
</dbReference>
<dbReference type="PANTHER" id="PTHR48022">
    <property type="entry name" value="PLASTIDIC GLUCOSE TRANSPORTER 4"/>
    <property type="match status" value="1"/>
</dbReference>
<dbReference type="RefSeq" id="XP_019043823.1">
    <property type="nucleotide sequence ID" value="XM_019193700.1"/>
</dbReference>
<dbReference type="InterPro" id="IPR050360">
    <property type="entry name" value="MFS_Sugar_Transporters"/>
</dbReference>
<evidence type="ECO:0000256" key="9">
    <source>
        <dbReference type="SAM" id="Phobius"/>
    </source>
</evidence>
<dbReference type="Proteomes" id="UP000092730">
    <property type="component" value="Chromosome 7"/>
</dbReference>
<feature type="transmembrane region" description="Helical" evidence="9">
    <location>
        <begin position="193"/>
        <end position="212"/>
    </location>
</feature>
<reference evidence="11" key="3">
    <citation type="submission" date="2014-01" db="EMBL/GenBank/DDBJ databases">
        <title>Evolution of pathogenesis and genome organization in the Tremellales.</title>
        <authorList>
            <person name="Cuomo C."/>
            <person name="Litvintseva A."/>
            <person name="Heitman J."/>
            <person name="Chen Y."/>
            <person name="Sun S."/>
            <person name="Springer D."/>
            <person name="Dromer F."/>
            <person name="Young S."/>
            <person name="Zeng Q."/>
            <person name="Chapman S."/>
            <person name="Gujja S."/>
            <person name="Saif S."/>
            <person name="Birren B."/>
        </authorList>
    </citation>
    <scope>NUCLEOTIDE SEQUENCE</scope>
    <source>
        <strain evidence="11">CBS 10118</strain>
    </source>
</reference>
<dbReference type="OrthoDB" id="508119at2759"/>
<evidence type="ECO:0000256" key="7">
    <source>
        <dbReference type="ARBA" id="ARBA00049119"/>
    </source>
</evidence>
<dbReference type="PANTHER" id="PTHR48022:SF60">
    <property type="entry name" value="MAJOR FACILITATOR SUPERFAMILY (MFS) PROFILE DOMAIN-CONTAINING PROTEIN"/>
    <property type="match status" value="1"/>
</dbReference>
<reference evidence="12" key="2">
    <citation type="submission" date="2013-07" db="EMBL/GenBank/DDBJ databases">
        <authorList>
            <consortium name="The Broad Institute Genome Sequencing Platform"/>
            <person name="Cuomo C."/>
            <person name="Litvintseva A."/>
            <person name="Chen Y."/>
            <person name="Heitman J."/>
            <person name="Sun S."/>
            <person name="Springer D."/>
            <person name="Dromer F."/>
            <person name="Young S.K."/>
            <person name="Zeng Q."/>
            <person name="Gargeya S."/>
            <person name="Fitzgerald M."/>
            <person name="Abouelleil A."/>
            <person name="Alvarado L."/>
            <person name="Berlin A.M."/>
            <person name="Chapman S.B."/>
            <person name="Dewar J."/>
            <person name="Goldberg J."/>
            <person name="Griggs A."/>
            <person name="Gujja S."/>
            <person name="Hansen M."/>
            <person name="Howarth C."/>
            <person name="Imamovic A."/>
            <person name="Larimer J."/>
            <person name="McCowan C."/>
            <person name="Murphy C."/>
            <person name="Pearson M."/>
            <person name="Priest M."/>
            <person name="Roberts A."/>
            <person name="Saif S."/>
            <person name="Shea T."/>
            <person name="Sykes S."/>
            <person name="Wortman J."/>
            <person name="Nusbaum C."/>
            <person name="Birren B."/>
        </authorList>
    </citation>
    <scope>NUCLEOTIDE SEQUENCE</scope>
    <source>
        <strain evidence="12">CBS 10118</strain>
    </source>
</reference>
<sequence>MGFKIIEDRPTPPAVYNWRVYTMGCCIAFGALTFGYDAAFIGTTITRPGFTAAFGIDKMTASQKTSNSANLTSSFTAACFFGAVFAWPMMEAWGRRPALQVSAAIFNIGAIIMTAASHQLSMIYAGRVLTGLGVGIITAVVPSFLAELSPPPIRGVLTGLFEIAYQIGNLVGFWINYGVTHTIDLHSSKSYRIPLAVQLIPGGLFAIGCLFFKESPMLLVKRGKEEEAIKILEWLRMLPGDHQYIQEELGMIHARIEEENKVSGGEGKGIKGYFLGCLREMKVSSIRHRFVLVMGMMFLQNFSGAITINYYSPSIFKAIGLTDVTLWTGIYGLFKAGGSIVFFIWGIDRFGRRNPWMLSAGLCGLCLIYLGTYIKVGHPGTATILSESTKKGGNAATAFIMIFGLVWSFGGNGLPWIVSAEIFPVRLRSLAGAWAGCGQWLASFAATQAFPKMLIKMDWGVFIFFAGVCAATVFFTFIWIPDTKGIPIEAMDVLFSGPSKHSQWRQKKVYPPDGIPPLDFNLPHQAHTPYEGKKEDDYFEHAAV</sequence>
<comment type="similarity">
    <text evidence="2 8">Belongs to the major facilitator superfamily. Sugar transporter (TC 2.A.1.1) family.</text>
</comment>
<feature type="transmembrane region" description="Helical" evidence="9">
    <location>
        <begin position="128"/>
        <end position="146"/>
    </location>
</feature>
<feature type="transmembrane region" description="Helical" evidence="9">
    <location>
        <begin position="396"/>
        <end position="418"/>
    </location>
</feature>
<accession>A0A1B9FVF4</accession>
<evidence type="ECO:0000256" key="5">
    <source>
        <dbReference type="ARBA" id="ARBA00022989"/>
    </source>
</evidence>
<evidence type="ECO:0000256" key="2">
    <source>
        <dbReference type="ARBA" id="ARBA00010992"/>
    </source>
</evidence>
<dbReference type="EMBL" id="KI894024">
    <property type="protein sequence ID" value="OCF22753.1"/>
    <property type="molecule type" value="Genomic_DNA"/>
</dbReference>
<protein>
    <submittedName>
        <fullName evidence="11">Quinate permease</fullName>
    </submittedName>
</protein>
<dbReference type="InterPro" id="IPR005828">
    <property type="entry name" value="MFS_sugar_transport-like"/>
</dbReference>
<proteinExistence type="inferred from homology"/>
<dbReference type="InterPro" id="IPR005829">
    <property type="entry name" value="Sugar_transporter_CS"/>
</dbReference>
<dbReference type="NCBIfam" id="TIGR00879">
    <property type="entry name" value="SP"/>
    <property type="match status" value="1"/>
</dbReference>
<keyword evidence="5 9" id="KW-1133">Transmembrane helix</keyword>
<feature type="transmembrane region" description="Helical" evidence="9">
    <location>
        <begin position="290"/>
        <end position="312"/>
    </location>
</feature>
<feature type="domain" description="Major facilitator superfamily (MFS) profile" evidence="10">
    <location>
        <begin position="23"/>
        <end position="484"/>
    </location>
</feature>
<organism evidence="11">
    <name type="scientific">Kwoniella bestiolae CBS 10118</name>
    <dbReference type="NCBI Taxonomy" id="1296100"/>
    <lineage>
        <taxon>Eukaryota</taxon>
        <taxon>Fungi</taxon>
        <taxon>Dikarya</taxon>
        <taxon>Basidiomycota</taxon>
        <taxon>Agaricomycotina</taxon>
        <taxon>Tremellomycetes</taxon>
        <taxon>Tremellales</taxon>
        <taxon>Cryptococcaceae</taxon>
        <taxon>Kwoniella</taxon>
    </lineage>
</organism>
<evidence type="ECO:0000313" key="11">
    <source>
        <dbReference type="EMBL" id="OCF22753.1"/>
    </source>
</evidence>
<dbReference type="Pfam" id="PF00083">
    <property type="entry name" value="Sugar_tr"/>
    <property type="match status" value="1"/>
</dbReference>
<gene>
    <name evidence="11" type="ORF">I302_07094</name>
    <name evidence="12" type="ORF">I302_108533</name>
</gene>
<dbReference type="VEuPathDB" id="FungiDB:I302_07094"/>
<evidence type="ECO:0000256" key="6">
    <source>
        <dbReference type="ARBA" id="ARBA00023136"/>
    </source>
</evidence>
<dbReference type="InterPro" id="IPR020846">
    <property type="entry name" value="MFS_dom"/>
</dbReference>
<dbReference type="PRINTS" id="PR00171">
    <property type="entry name" value="SUGRTRNSPORT"/>
</dbReference>
<reference evidence="12" key="4">
    <citation type="submission" date="2024-02" db="EMBL/GenBank/DDBJ databases">
        <title>Comparative genomics of Cryptococcus and Kwoniella reveals pathogenesis evolution and contrasting modes of karyotype evolution via chromosome fusion or intercentromeric recombination.</title>
        <authorList>
            <person name="Coelho M.A."/>
            <person name="David-Palma M."/>
            <person name="Shea T."/>
            <person name="Bowers K."/>
            <person name="McGinley-Smith S."/>
            <person name="Mohammad A.W."/>
            <person name="Gnirke A."/>
            <person name="Yurkov A.M."/>
            <person name="Nowrousian M."/>
            <person name="Sun S."/>
            <person name="Cuomo C.A."/>
            <person name="Heitman J."/>
        </authorList>
    </citation>
    <scope>NUCLEOTIDE SEQUENCE</scope>
    <source>
        <strain evidence="12">CBS 10118</strain>
    </source>
</reference>
<dbReference type="AlphaFoldDB" id="A0A1B9FVF4"/>
<dbReference type="GO" id="GO:0005351">
    <property type="term" value="F:carbohydrate:proton symporter activity"/>
    <property type="evidence" value="ECO:0007669"/>
    <property type="project" value="TreeGrafter"/>
</dbReference>
<feature type="transmembrane region" description="Helical" evidence="9">
    <location>
        <begin position="20"/>
        <end position="41"/>
    </location>
</feature>
<dbReference type="FunFam" id="1.20.1250.20:FF:000026">
    <property type="entry name" value="MFS quinate transporter QutD"/>
    <property type="match status" value="1"/>
</dbReference>
<evidence type="ECO:0000313" key="12">
    <source>
        <dbReference type="EMBL" id="WVW86485.1"/>
    </source>
</evidence>
<name>A0A1B9FVF4_9TREE</name>
<dbReference type="EMBL" id="CP144547">
    <property type="protein sequence ID" value="WVW86485.1"/>
    <property type="molecule type" value="Genomic_DNA"/>
</dbReference>
<dbReference type="Gene3D" id="1.20.1250.20">
    <property type="entry name" value="MFS general substrate transporter like domains"/>
    <property type="match status" value="1"/>
</dbReference>
<evidence type="ECO:0000259" key="10">
    <source>
        <dbReference type="PROSITE" id="PS50850"/>
    </source>
</evidence>
<reference evidence="11" key="1">
    <citation type="submission" date="2013-07" db="EMBL/GenBank/DDBJ databases">
        <title>The Genome Sequence of Cryptococcus bestiolae CBS10118.</title>
        <authorList>
            <consortium name="The Broad Institute Genome Sequencing Platform"/>
            <person name="Cuomo C."/>
            <person name="Litvintseva A."/>
            <person name="Chen Y."/>
            <person name="Heitman J."/>
            <person name="Sun S."/>
            <person name="Springer D."/>
            <person name="Dromer F."/>
            <person name="Young S.K."/>
            <person name="Zeng Q."/>
            <person name="Gargeya S."/>
            <person name="Fitzgerald M."/>
            <person name="Abouelleil A."/>
            <person name="Alvarado L."/>
            <person name="Berlin A.M."/>
            <person name="Chapman S.B."/>
            <person name="Dewar J."/>
            <person name="Goldberg J."/>
            <person name="Griggs A."/>
            <person name="Gujja S."/>
            <person name="Hansen M."/>
            <person name="Howarth C."/>
            <person name="Imamovic A."/>
            <person name="Larimer J."/>
            <person name="McCowan C."/>
            <person name="Murphy C."/>
            <person name="Pearson M."/>
            <person name="Priest M."/>
            <person name="Roberts A."/>
            <person name="Saif S."/>
            <person name="Shea T."/>
            <person name="Sykes S."/>
            <person name="Wortman J."/>
            <person name="Nusbaum C."/>
            <person name="Birren B."/>
        </authorList>
    </citation>
    <scope>NUCLEOTIDE SEQUENCE [LARGE SCALE GENOMIC DNA]</scope>
    <source>
        <strain evidence="11">CBS 10118</strain>
    </source>
</reference>
<keyword evidence="6 9" id="KW-0472">Membrane</keyword>
<feature type="transmembrane region" description="Helical" evidence="9">
    <location>
        <begin position="324"/>
        <end position="345"/>
    </location>
</feature>
<evidence type="ECO:0000256" key="1">
    <source>
        <dbReference type="ARBA" id="ARBA00004141"/>
    </source>
</evidence>
<keyword evidence="13" id="KW-1185">Reference proteome</keyword>
<comment type="catalytic activity">
    <reaction evidence="7">
        <text>myo-inositol(out) + H(+)(out) = myo-inositol(in) + H(+)(in)</text>
        <dbReference type="Rhea" id="RHEA:60364"/>
        <dbReference type="ChEBI" id="CHEBI:15378"/>
        <dbReference type="ChEBI" id="CHEBI:17268"/>
    </reaction>
</comment>
<dbReference type="InterPro" id="IPR036259">
    <property type="entry name" value="MFS_trans_sf"/>
</dbReference>
<evidence type="ECO:0000256" key="8">
    <source>
        <dbReference type="RuleBase" id="RU003346"/>
    </source>
</evidence>
<dbReference type="GO" id="GO:0016020">
    <property type="term" value="C:membrane"/>
    <property type="evidence" value="ECO:0007669"/>
    <property type="project" value="UniProtKB-SubCell"/>
</dbReference>
<dbReference type="GeneID" id="30211493"/>
<feature type="transmembrane region" description="Helical" evidence="9">
    <location>
        <begin position="357"/>
        <end position="376"/>
    </location>
</feature>
<dbReference type="KEGG" id="kbi:30211493"/>
<evidence type="ECO:0000256" key="4">
    <source>
        <dbReference type="ARBA" id="ARBA00022692"/>
    </source>
</evidence>
<feature type="transmembrane region" description="Helical" evidence="9">
    <location>
        <begin position="459"/>
        <end position="480"/>
    </location>
</feature>